<gene>
    <name evidence="2" type="ORF">V0288_09270</name>
</gene>
<evidence type="ECO:0000313" key="3">
    <source>
        <dbReference type="Proteomes" id="UP001328733"/>
    </source>
</evidence>
<evidence type="ECO:0000256" key="1">
    <source>
        <dbReference type="SAM" id="MobiDB-lite"/>
    </source>
</evidence>
<feature type="region of interest" description="Disordered" evidence="1">
    <location>
        <begin position="116"/>
        <end position="147"/>
    </location>
</feature>
<name>A0AAW9QJM7_9CHRO</name>
<sequence>MPVSPNNLQFSLSSEYLERLKEKANPGESLGLTAKRLLIEFLKGDRSPNSQPPSPDLTELVDRISDVEGKVTAIEVAIDCEHFPVPTVTERLTVLGEKLDQTIRAIAERHEQLEGRINSLASQVEGQATSPVKRPASPPPPPPRRKR</sequence>
<comment type="caution">
    <text evidence="2">The sequence shown here is derived from an EMBL/GenBank/DDBJ whole genome shotgun (WGS) entry which is preliminary data.</text>
</comment>
<organism evidence="2 3">
    <name type="scientific">Pannus brasiliensis CCIBt3594</name>
    <dbReference type="NCBI Taxonomy" id="1427578"/>
    <lineage>
        <taxon>Bacteria</taxon>
        <taxon>Bacillati</taxon>
        <taxon>Cyanobacteriota</taxon>
        <taxon>Cyanophyceae</taxon>
        <taxon>Oscillatoriophycideae</taxon>
        <taxon>Chroococcales</taxon>
        <taxon>Microcystaceae</taxon>
        <taxon>Pannus</taxon>
    </lineage>
</organism>
<dbReference type="RefSeq" id="WP_332864789.1">
    <property type="nucleotide sequence ID" value="NZ_JBAFSM010000014.1"/>
</dbReference>
<feature type="compositionally biased region" description="Pro residues" evidence="1">
    <location>
        <begin position="136"/>
        <end position="147"/>
    </location>
</feature>
<dbReference type="Proteomes" id="UP001328733">
    <property type="component" value="Unassembled WGS sequence"/>
</dbReference>
<protein>
    <submittedName>
        <fullName evidence="2">Uncharacterized protein</fullName>
    </submittedName>
</protein>
<keyword evidence="3" id="KW-1185">Reference proteome</keyword>
<evidence type="ECO:0000313" key="2">
    <source>
        <dbReference type="EMBL" id="MEG3437308.1"/>
    </source>
</evidence>
<reference evidence="2 3" key="1">
    <citation type="submission" date="2024-01" db="EMBL/GenBank/DDBJ databases">
        <title>Genomic insights into the taxonomy and metabolism of the cyanobacterium Pannus brasiliensis CCIBt3594.</title>
        <authorList>
            <person name="Machado M."/>
            <person name="Botero N.B."/>
            <person name="Andreote A.P.D."/>
            <person name="Feitosa A.M.T."/>
            <person name="Popin R."/>
            <person name="Sivonen K."/>
            <person name="Fiore M.F."/>
        </authorList>
    </citation>
    <scope>NUCLEOTIDE SEQUENCE [LARGE SCALE GENOMIC DNA]</scope>
    <source>
        <strain evidence="2 3">CCIBt3594</strain>
    </source>
</reference>
<feature type="compositionally biased region" description="Polar residues" evidence="1">
    <location>
        <begin position="119"/>
        <end position="129"/>
    </location>
</feature>
<proteinExistence type="predicted"/>
<accession>A0AAW9QJM7</accession>
<dbReference type="EMBL" id="JBAFSM010000014">
    <property type="protein sequence ID" value="MEG3437308.1"/>
    <property type="molecule type" value="Genomic_DNA"/>
</dbReference>
<dbReference type="AlphaFoldDB" id="A0AAW9QJM7"/>